<evidence type="ECO:0000256" key="1">
    <source>
        <dbReference type="ARBA" id="ARBA00022729"/>
    </source>
</evidence>
<feature type="signal peptide" evidence="4">
    <location>
        <begin position="1"/>
        <end position="23"/>
    </location>
</feature>
<reference evidence="7" key="1">
    <citation type="submission" date="2021-04" db="EMBL/GenBank/DDBJ databases">
        <title>Genomic analysis of electroactive and textile dye degrading Bacillus circulans strain: DC10 isolated from constructed wetland-microbial fuel cells treating textile dye wastewaters.</title>
        <authorList>
            <person name="Patel D.U."/>
            <person name="Desai C.R."/>
        </authorList>
    </citation>
    <scope>NUCLEOTIDE SEQUENCE</scope>
    <source>
        <strain evidence="7">DC10</strain>
    </source>
</reference>
<proteinExistence type="predicted"/>
<name>A0A941JHV5_NIACI</name>
<dbReference type="RefSeq" id="WP_212117494.1">
    <property type="nucleotide sequence ID" value="NZ_JAGTPX020000003.1"/>
</dbReference>
<dbReference type="SUPFAM" id="SSF90257">
    <property type="entry name" value="Myosin rod fragments"/>
    <property type="match status" value="1"/>
</dbReference>
<dbReference type="Pfam" id="PF01551">
    <property type="entry name" value="Peptidase_M23"/>
    <property type="match status" value="1"/>
</dbReference>
<sequence length="464" mass="50453">MKKKVAKLTLVSALTISSVIAYTASTTSPVYAQGSLSELNKEKSNIENKQNDVKSKLDDSSNKLNDIHSEQESVETEIKKLNTSISSTQVKITEKKEQISTTKEEVKKLEKQIEEVTARIEKRNELLKERARSYQQTGGMVNYLDVLMGSQSFSDFIDRVGAVATIVEADQTIIKEQEADKKLLEDSKAELKSKLSSLETMLADLESLSSQLNTEKKAKDKLMAQLKEEENHVHAEMLSLEEEEQLLKDQQVAMEKAIKLEKERQAELARKAAEAERQRKEAEAKAAAERAAAQKASATKSSSNKTTSTSSSSGGSSSPSVSKPSTSVSSGNFTRPAGGGYLSSGLGQRWGTFHAGVDIAATGAVPIYSAADGVVIRSYNSSSYGQVIFISHYIDGQQYTTVYAHMRDGSRLVNAGDVVSKGQRIGTMGNTGDSTGQHLHFELHKGPWNQAKSNAINPVGIVPL</sequence>
<organism evidence="7">
    <name type="scientific">Niallia circulans</name>
    <name type="common">Bacillus circulans</name>
    <dbReference type="NCBI Taxonomy" id="1397"/>
    <lineage>
        <taxon>Bacteria</taxon>
        <taxon>Bacillati</taxon>
        <taxon>Bacillota</taxon>
        <taxon>Bacilli</taxon>
        <taxon>Bacillales</taxon>
        <taxon>Bacillaceae</taxon>
        <taxon>Niallia</taxon>
    </lineage>
</organism>
<dbReference type="InterPro" id="IPR050570">
    <property type="entry name" value="Cell_wall_metabolism_enzyme"/>
</dbReference>
<accession>A0A941JHV5</accession>
<evidence type="ECO:0000259" key="6">
    <source>
        <dbReference type="Pfam" id="PF24568"/>
    </source>
</evidence>
<feature type="compositionally biased region" description="Basic and acidic residues" evidence="3">
    <location>
        <begin position="271"/>
        <end position="288"/>
    </location>
</feature>
<dbReference type="GO" id="GO:0004222">
    <property type="term" value="F:metalloendopeptidase activity"/>
    <property type="evidence" value="ECO:0007669"/>
    <property type="project" value="TreeGrafter"/>
</dbReference>
<dbReference type="InterPro" id="IPR016047">
    <property type="entry name" value="M23ase_b-sheet_dom"/>
</dbReference>
<dbReference type="InterPro" id="IPR057309">
    <property type="entry name" value="PcsB_CC"/>
</dbReference>
<keyword evidence="2" id="KW-0175">Coiled coil</keyword>
<keyword evidence="1 4" id="KW-0732">Signal</keyword>
<dbReference type="CDD" id="cd12797">
    <property type="entry name" value="M23_peptidase"/>
    <property type="match status" value="1"/>
</dbReference>
<dbReference type="Pfam" id="PF24568">
    <property type="entry name" value="CC_PcsB"/>
    <property type="match status" value="1"/>
</dbReference>
<feature type="region of interest" description="Disordered" evidence="3">
    <location>
        <begin position="271"/>
        <end position="333"/>
    </location>
</feature>
<evidence type="ECO:0000256" key="4">
    <source>
        <dbReference type="SAM" id="SignalP"/>
    </source>
</evidence>
<gene>
    <name evidence="7" type="ORF">KD144_04940</name>
</gene>
<dbReference type="InterPro" id="IPR011055">
    <property type="entry name" value="Dup_hybrid_motif"/>
</dbReference>
<dbReference type="EMBL" id="JAGTPX010000003">
    <property type="protein sequence ID" value="MBR8668880.1"/>
    <property type="molecule type" value="Genomic_DNA"/>
</dbReference>
<dbReference type="Gene3D" id="6.10.250.3150">
    <property type="match status" value="1"/>
</dbReference>
<dbReference type="SUPFAM" id="SSF51261">
    <property type="entry name" value="Duplicated hybrid motif"/>
    <property type="match status" value="1"/>
</dbReference>
<dbReference type="AlphaFoldDB" id="A0A941JHV5"/>
<feature type="domain" description="M23ase beta-sheet core" evidence="5">
    <location>
        <begin position="353"/>
        <end position="454"/>
    </location>
</feature>
<feature type="chain" id="PRO_5039577875" evidence="4">
    <location>
        <begin position="24"/>
        <end position="464"/>
    </location>
</feature>
<evidence type="ECO:0000256" key="2">
    <source>
        <dbReference type="SAM" id="Coils"/>
    </source>
</evidence>
<dbReference type="PANTHER" id="PTHR21666">
    <property type="entry name" value="PEPTIDASE-RELATED"/>
    <property type="match status" value="1"/>
</dbReference>
<feature type="coiled-coil region" evidence="2">
    <location>
        <begin position="92"/>
        <end position="137"/>
    </location>
</feature>
<dbReference type="PANTHER" id="PTHR21666:SF270">
    <property type="entry name" value="MUREIN HYDROLASE ACTIVATOR ENVC"/>
    <property type="match status" value="1"/>
</dbReference>
<feature type="domain" description="Peptidoglycan hydrolase PcsB coiled-coil" evidence="6">
    <location>
        <begin position="113"/>
        <end position="186"/>
    </location>
</feature>
<evidence type="ECO:0000313" key="7">
    <source>
        <dbReference type="EMBL" id="MBR8668880.1"/>
    </source>
</evidence>
<feature type="compositionally biased region" description="Low complexity" evidence="3">
    <location>
        <begin position="289"/>
        <end position="330"/>
    </location>
</feature>
<dbReference type="Gene3D" id="2.70.70.10">
    <property type="entry name" value="Glucose Permease (Domain IIA)"/>
    <property type="match status" value="1"/>
</dbReference>
<protein>
    <submittedName>
        <fullName evidence="7">Peptidoglycan DD-metalloendopeptidase family protein</fullName>
    </submittedName>
</protein>
<evidence type="ECO:0000256" key="3">
    <source>
        <dbReference type="SAM" id="MobiDB-lite"/>
    </source>
</evidence>
<comment type="caution">
    <text evidence="7">The sequence shown here is derived from an EMBL/GenBank/DDBJ whole genome shotgun (WGS) entry which is preliminary data.</text>
</comment>
<evidence type="ECO:0000259" key="5">
    <source>
        <dbReference type="Pfam" id="PF01551"/>
    </source>
</evidence>